<sequence>MPYGGWLSEAQGGGLAWIGRHAYDGPDNTLPGMRGSINLTAVRGTTAHDFLTRMGADPGLLARAVPFREIGERWADDDYKDWECMFAQVGEWTVILESSQCATWYLNWIEEVGEAIPREGEELVCVTLNKHQAPPRLLYSPRNGEVWNREFGQDFIDAYRPDDPTGRVAAFDAALRDIGVAGDDHLAPRVYAVVGEHLGIDVPHRDVEEGLLPSAALPDPT</sequence>
<evidence type="ECO:0000313" key="1">
    <source>
        <dbReference type="EMBL" id="GHI41668.1"/>
    </source>
</evidence>
<name>A0ABQ3QWN6_9ACTN</name>
<comment type="caution">
    <text evidence="1">The sequence shown here is derived from an EMBL/GenBank/DDBJ whole genome shotgun (WGS) entry which is preliminary data.</text>
</comment>
<gene>
    <name evidence="1" type="ORF">Sviol_60760</name>
</gene>
<dbReference type="EMBL" id="BNDY01000017">
    <property type="protein sequence ID" value="GHI41668.1"/>
    <property type="molecule type" value="Genomic_DNA"/>
</dbReference>
<reference evidence="1" key="1">
    <citation type="submission" date="2024-05" db="EMBL/GenBank/DDBJ databases">
        <title>Whole genome shotgun sequence of Streptomyces violascens NBRC 12920.</title>
        <authorList>
            <person name="Komaki H."/>
            <person name="Tamura T."/>
        </authorList>
    </citation>
    <scope>NUCLEOTIDE SEQUENCE</scope>
    <source>
        <strain evidence="1">NBRC 12920</strain>
    </source>
</reference>
<protein>
    <submittedName>
        <fullName evidence="1">Uncharacterized protein</fullName>
    </submittedName>
</protein>
<organism evidence="1 2">
    <name type="scientific">Streptomyces violascens</name>
    <dbReference type="NCBI Taxonomy" id="67381"/>
    <lineage>
        <taxon>Bacteria</taxon>
        <taxon>Bacillati</taxon>
        <taxon>Actinomycetota</taxon>
        <taxon>Actinomycetes</taxon>
        <taxon>Kitasatosporales</taxon>
        <taxon>Streptomycetaceae</taxon>
        <taxon>Streptomyces</taxon>
    </lineage>
</organism>
<accession>A0ABQ3QWN6</accession>
<evidence type="ECO:0000313" key="2">
    <source>
        <dbReference type="Proteomes" id="UP001050808"/>
    </source>
</evidence>
<keyword evidence="2" id="KW-1185">Reference proteome</keyword>
<proteinExistence type="predicted"/>
<dbReference type="Proteomes" id="UP001050808">
    <property type="component" value="Unassembled WGS sequence"/>
</dbReference>